<evidence type="ECO:0000256" key="4">
    <source>
        <dbReference type="ARBA" id="ARBA00012201"/>
    </source>
</evidence>
<keyword evidence="9" id="KW-0460">Magnesium</keyword>
<evidence type="ECO:0000256" key="11">
    <source>
        <dbReference type="ARBA" id="ARBA00022998"/>
    </source>
</evidence>
<keyword evidence="11" id="KW-0115">cAMP biosynthesis</keyword>
<evidence type="ECO:0000259" key="16">
    <source>
        <dbReference type="PROSITE" id="PS50125"/>
    </source>
</evidence>
<evidence type="ECO:0000256" key="7">
    <source>
        <dbReference type="ARBA" id="ARBA00022741"/>
    </source>
</evidence>
<proteinExistence type="inferred from homology"/>
<keyword evidence="6" id="KW-0479">Metal-binding</keyword>
<protein>
    <recommendedName>
        <fullName evidence="4">adenylate cyclase</fullName>
        <ecNumber evidence="4">4.6.1.1</ecNumber>
    </recommendedName>
</protein>
<feature type="domain" description="Guanylate cyclase" evidence="16">
    <location>
        <begin position="352"/>
        <end position="486"/>
    </location>
</feature>
<evidence type="ECO:0000256" key="14">
    <source>
        <dbReference type="RuleBase" id="RU000405"/>
    </source>
</evidence>
<dbReference type="PROSITE" id="PS50125">
    <property type="entry name" value="GUANYLATE_CYCLASE_2"/>
    <property type="match status" value="1"/>
</dbReference>
<keyword evidence="13 14" id="KW-0456">Lyase</keyword>
<sequence>MAAVNFTRAPADRVRITLSPRRRNYRAMSTASQTSACLHPITAPPSPSPGLASLLFERASSSWWDPKFDSEVLESQLRQTAFPHVRRRFRFALAYGCLVSAAWALYAAFHLRGSLALGVGLTGASTVLLLLVTSLITRHRIYKLQPLGVGLTATLILFGVSWAAAAVSPRLSTAGVFSLAVAVLLVMYAAFPMPLYVCVMSGLFYSLMFESIVLVTGNWSLDSSWFVVRVVLHVAVHLLGMHLFIMTQVRMRSTFLKVGQSALVRRDLEMEKALKEKMIASVMPPRVAAWLLAEGPAEDEEIEQADGTIRKLSSPRASNAASTAHSTTKATTNNLQGSLFRPFNMNKMDDVSILFADIVGFTRMSSNKSAEQLVGLLNDLFGRFDALCARLGCEKISTLGDCYYCVSGCPEPRSDHARCCVRMGLAMIDAVHKFGTDHQEDFEGTGEGVNMRVGVHTGTVLCGVVGTKRFKFDVWSNDVTTANRMESTGKAGRVHISQKTYSYLQEDYYVEEGELYKVYRFP</sequence>
<dbReference type="SMART" id="SM00044">
    <property type="entry name" value="CYCc"/>
    <property type="match status" value="1"/>
</dbReference>
<dbReference type="InterPro" id="IPR029787">
    <property type="entry name" value="Nucleotide_cyclase"/>
</dbReference>
<dbReference type="Gene3D" id="3.30.70.1230">
    <property type="entry name" value="Nucleotide cyclase"/>
    <property type="match status" value="1"/>
</dbReference>
<dbReference type="PROSITE" id="PS00452">
    <property type="entry name" value="GUANYLATE_CYCLASE_1"/>
    <property type="match status" value="1"/>
</dbReference>
<dbReference type="STRING" id="126957.T1J3X0"/>
<dbReference type="SUPFAM" id="SSF55073">
    <property type="entry name" value="Nucleotide cyclase"/>
    <property type="match status" value="1"/>
</dbReference>
<evidence type="ECO:0000256" key="15">
    <source>
        <dbReference type="SAM" id="Phobius"/>
    </source>
</evidence>
<dbReference type="EMBL" id="JH431832">
    <property type="status" value="NOT_ANNOTATED_CDS"/>
    <property type="molecule type" value="Genomic_DNA"/>
</dbReference>
<dbReference type="InterPro" id="IPR018297">
    <property type="entry name" value="A/G_cyclase_CS"/>
</dbReference>
<dbReference type="PANTHER" id="PTHR45627">
    <property type="entry name" value="ADENYLATE CYCLASE TYPE 1"/>
    <property type="match status" value="1"/>
</dbReference>
<name>T1J3X0_STRMM</name>
<feature type="transmembrane region" description="Helical" evidence="15">
    <location>
        <begin position="91"/>
        <end position="109"/>
    </location>
</feature>
<organism evidence="17 18">
    <name type="scientific">Strigamia maritima</name>
    <name type="common">European centipede</name>
    <name type="synonym">Geophilus maritimus</name>
    <dbReference type="NCBI Taxonomy" id="126957"/>
    <lineage>
        <taxon>Eukaryota</taxon>
        <taxon>Metazoa</taxon>
        <taxon>Ecdysozoa</taxon>
        <taxon>Arthropoda</taxon>
        <taxon>Myriapoda</taxon>
        <taxon>Chilopoda</taxon>
        <taxon>Pleurostigmophora</taxon>
        <taxon>Geophilomorpha</taxon>
        <taxon>Linotaeniidae</taxon>
        <taxon>Strigamia</taxon>
    </lineage>
</organism>
<dbReference type="PhylomeDB" id="T1J3X0"/>
<dbReference type="InterPro" id="IPR001054">
    <property type="entry name" value="A/G_cyclase"/>
</dbReference>
<dbReference type="Proteomes" id="UP000014500">
    <property type="component" value="Unassembled WGS sequence"/>
</dbReference>
<keyword evidence="7" id="KW-0547">Nucleotide-binding</keyword>
<evidence type="ECO:0000256" key="10">
    <source>
        <dbReference type="ARBA" id="ARBA00022989"/>
    </source>
</evidence>
<evidence type="ECO:0000256" key="5">
    <source>
        <dbReference type="ARBA" id="ARBA00022692"/>
    </source>
</evidence>
<feature type="transmembrane region" description="Helical" evidence="15">
    <location>
        <begin position="147"/>
        <end position="165"/>
    </location>
</feature>
<dbReference type="AlphaFoldDB" id="T1J3X0"/>
<keyword evidence="12 15" id="KW-0472">Membrane</keyword>
<dbReference type="EnsemblMetazoa" id="SMAR008293-RA">
    <property type="protein sequence ID" value="SMAR008293-PA"/>
    <property type="gene ID" value="SMAR008293"/>
</dbReference>
<keyword evidence="18" id="KW-1185">Reference proteome</keyword>
<dbReference type="GO" id="GO:0046872">
    <property type="term" value="F:metal ion binding"/>
    <property type="evidence" value="ECO:0007669"/>
    <property type="project" value="UniProtKB-KW"/>
</dbReference>
<reference evidence="17" key="2">
    <citation type="submission" date="2015-02" db="UniProtKB">
        <authorList>
            <consortium name="EnsemblMetazoa"/>
        </authorList>
    </citation>
    <scope>IDENTIFICATION</scope>
</reference>
<dbReference type="GO" id="GO:0005524">
    <property type="term" value="F:ATP binding"/>
    <property type="evidence" value="ECO:0007669"/>
    <property type="project" value="UniProtKB-KW"/>
</dbReference>
<dbReference type="GO" id="GO:0007189">
    <property type="term" value="P:adenylate cyclase-activating G protein-coupled receptor signaling pathway"/>
    <property type="evidence" value="ECO:0007669"/>
    <property type="project" value="TreeGrafter"/>
</dbReference>
<dbReference type="GO" id="GO:0004016">
    <property type="term" value="F:adenylate cyclase activity"/>
    <property type="evidence" value="ECO:0007669"/>
    <property type="project" value="UniProtKB-EC"/>
</dbReference>
<comment type="catalytic activity">
    <reaction evidence="1">
        <text>ATP = 3',5'-cyclic AMP + diphosphate</text>
        <dbReference type="Rhea" id="RHEA:15389"/>
        <dbReference type="ChEBI" id="CHEBI:30616"/>
        <dbReference type="ChEBI" id="CHEBI:33019"/>
        <dbReference type="ChEBI" id="CHEBI:58165"/>
        <dbReference type="EC" id="4.6.1.1"/>
    </reaction>
</comment>
<dbReference type="Pfam" id="PF00211">
    <property type="entry name" value="Guanylate_cyc"/>
    <property type="match status" value="1"/>
</dbReference>
<evidence type="ECO:0000256" key="8">
    <source>
        <dbReference type="ARBA" id="ARBA00022840"/>
    </source>
</evidence>
<evidence type="ECO:0000256" key="2">
    <source>
        <dbReference type="ARBA" id="ARBA00001946"/>
    </source>
</evidence>
<keyword evidence="8" id="KW-0067">ATP-binding</keyword>
<dbReference type="OMA" id="VCIETIL"/>
<dbReference type="CDD" id="cd07302">
    <property type="entry name" value="CHD"/>
    <property type="match status" value="1"/>
</dbReference>
<dbReference type="EC" id="4.6.1.1" evidence="4"/>
<evidence type="ECO:0000256" key="9">
    <source>
        <dbReference type="ARBA" id="ARBA00022842"/>
    </source>
</evidence>
<feature type="transmembrane region" description="Helical" evidence="15">
    <location>
        <begin position="226"/>
        <end position="245"/>
    </location>
</feature>
<keyword evidence="5 15" id="KW-0812">Transmembrane</keyword>
<evidence type="ECO:0000256" key="12">
    <source>
        <dbReference type="ARBA" id="ARBA00023136"/>
    </source>
</evidence>
<dbReference type="GO" id="GO:0035556">
    <property type="term" value="P:intracellular signal transduction"/>
    <property type="evidence" value="ECO:0007669"/>
    <property type="project" value="InterPro"/>
</dbReference>
<reference evidence="18" key="1">
    <citation type="submission" date="2011-05" db="EMBL/GenBank/DDBJ databases">
        <authorList>
            <person name="Richards S.R."/>
            <person name="Qu J."/>
            <person name="Jiang H."/>
            <person name="Jhangiani S.N."/>
            <person name="Agravi P."/>
            <person name="Goodspeed R."/>
            <person name="Gross S."/>
            <person name="Mandapat C."/>
            <person name="Jackson L."/>
            <person name="Mathew T."/>
            <person name="Pu L."/>
            <person name="Thornton R."/>
            <person name="Saada N."/>
            <person name="Wilczek-Boney K.B."/>
            <person name="Lee S."/>
            <person name="Kovar C."/>
            <person name="Wu Y."/>
            <person name="Scherer S.E."/>
            <person name="Worley K.C."/>
            <person name="Muzny D.M."/>
            <person name="Gibbs R."/>
        </authorList>
    </citation>
    <scope>NUCLEOTIDE SEQUENCE</scope>
    <source>
        <strain evidence="18">Brora</strain>
    </source>
</reference>
<evidence type="ECO:0000256" key="1">
    <source>
        <dbReference type="ARBA" id="ARBA00001593"/>
    </source>
</evidence>
<dbReference type="GO" id="GO:0006171">
    <property type="term" value="P:cAMP biosynthetic process"/>
    <property type="evidence" value="ECO:0007669"/>
    <property type="project" value="UniProtKB-KW"/>
</dbReference>
<evidence type="ECO:0000256" key="3">
    <source>
        <dbReference type="ARBA" id="ARBA00004141"/>
    </source>
</evidence>
<evidence type="ECO:0000256" key="13">
    <source>
        <dbReference type="ARBA" id="ARBA00023239"/>
    </source>
</evidence>
<feature type="transmembrane region" description="Helical" evidence="15">
    <location>
        <begin position="115"/>
        <end position="135"/>
    </location>
</feature>
<accession>T1J3X0</accession>
<evidence type="ECO:0000313" key="17">
    <source>
        <dbReference type="EnsemblMetazoa" id="SMAR008293-PA"/>
    </source>
</evidence>
<evidence type="ECO:0000256" key="6">
    <source>
        <dbReference type="ARBA" id="ARBA00022723"/>
    </source>
</evidence>
<dbReference type="PANTHER" id="PTHR45627:SF8">
    <property type="entry name" value="ADENYLATE CYCLASE TYPE 9"/>
    <property type="match status" value="1"/>
</dbReference>
<dbReference type="HOGENOM" id="CLU_001072_13_2_1"/>
<dbReference type="GO" id="GO:0005886">
    <property type="term" value="C:plasma membrane"/>
    <property type="evidence" value="ECO:0007669"/>
    <property type="project" value="TreeGrafter"/>
</dbReference>
<feature type="transmembrane region" description="Helical" evidence="15">
    <location>
        <begin position="171"/>
        <end position="191"/>
    </location>
</feature>
<comment type="subcellular location">
    <subcellularLocation>
        <location evidence="3">Membrane</location>
        <topology evidence="3">Multi-pass membrane protein</topology>
    </subcellularLocation>
</comment>
<dbReference type="eggNOG" id="KOG3618">
    <property type="taxonomic scope" value="Eukaryota"/>
</dbReference>
<comment type="cofactor">
    <cofactor evidence="2">
        <name>Mg(2+)</name>
        <dbReference type="ChEBI" id="CHEBI:18420"/>
    </cofactor>
</comment>
<comment type="similarity">
    <text evidence="14">Belongs to the adenylyl cyclase class-4/guanylyl cyclase family.</text>
</comment>
<evidence type="ECO:0000313" key="18">
    <source>
        <dbReference type="Proteomes" id="UP000014500"/>
    </source>
</evidence>
<keyword evidence="10 15" id="KW-1133">Transmembrane helix</keyword>